<dbReference type="RefSeq" id="WP_262435234.1">
    <property type="nucleotide sequence ID" value="NZ_JACRTF010000001.1"/>
</dbReference>
<keyword evidence="1" id="KW-0732">Signal</keyword>
<proteinExistence type="predicted"/>
<dbReference type="Pfam" id="PF03415">
    <property type="entry name" value="Peptidase_C11"/>
    <property type="match status" value="1"/>
</dbReference>
<feature type="chain" id="PRO_5036789506" evidence="1">
    <location>
        <begin position="23"/>
        <end position="393"/>
    </location>
</feature>
<dbReference type="InterPro" id="IPR005077">
    <property type="entry name" value="Peptidase_C11"/>
</dbReference>
<gene>
    <name evidence="2" type="ORF">H8744_12925</name>
</gene>
<evidence type="ECO:0000256" key="1">
    <source>
        <dbReference type="SAM" id="SignalP"/>
    </source>
</evidence>
<sequence length="393" mass="44670">MKNLIAFSLFLCVIVMSLTACHDDEEEQKVEATRAVFMYLVADNSISKDIYPNIAAVEEGLKQVGSPGTFVIYWDGGDHYKNEFPQPTLFKYEVGSDGEVGKREVVQIYDEQNSVSPEVMLKVFKDMKTLCPAETYGLIFGSHASGWLPVDRSRTRSFGDDDGNEIDIPDLASVLSETSIHFDFILMDACLMSQVEVAYELRDVADYLILSPAEVMSQGFPYKDIVKYLLNPTDKEQNLIRAAQGYIDYYRKQTYPWATIAVVKTDELAALAALTHSIIVEYQENLKKFTPFMLTSFQYEYGFGRSGLDRSSYDFRAFIRELTDDNIPASFEEQLGKTVVFKGYVDGYPLVNIDEEIYSGIGCYIPYSSFTKWNAYFKTLQWYSASGWANTQF</sequence>
<dbReference type="Proteomes" id="UP000651085">
    <property type="component" value="Unassembled WGS sequence"/>
</dbReference>
<evidence type="ECO:0000313" key="2">
    <source>
        <dbReference type="EMBL" id="MBC8594133.1"/>
    </source>
</evidence>
<evidence type="ECO:0000313" key="3">
    <source>
        <dbReference type="Proteomes" id="UP000651085"/>
    </source>
</evidence>
<protein>
    <submittedName>
        <fullName evidence="2">Clostripain</fullName>
    </submittedName>
</protein>
<organism evidence="2 3">
    <name type="scientific">Jilunia laotingensis</name>
    <dbReference type="NCBI Taxonomy" id="2763675"/>
    <lineage>
        <taxon>Bacteria</taxon>
        <taxon>Pseudomonadati</taxon>
        <taxon>Bacteroidota</taxon>
        <taxon>Bacteroidia</taxon>
        <taxon>Bacteroidales</taxon>
        <taxon>Bacteroidaceae</taxon>
        <taxon>Jilunia</taxon>
    </lineage>
</organism>
<reference evidence="2" key="1">
    <citation type="submission" date="2020-08" db="EMBL/GenBank/DDBJ databases">
        <title>Genome public.</title>
        <authorList>
            <person name="Liu C."/>
            <person name="Sun Q."/>
        </authorList>
    </citation>
    <scope>NUCLEOTIDE SEQUENCE</scope>
    <source>
        <strain evidence="2">N12</strain>
    </source>
</reference>
<dbReference type="EMBL" id="JACRTF010000001">
    <property type="protein sequence ID" value="MBC8594133.1"/>
    <property type="molecule type" value="Genomic_DNA"/>
</dbReference>
<dbReference type="AlphaFoldDB" id="A0A926IRW3"/>
<feature type="signal peptide" evidence="1">
    <location>
        <begin position="1"/>
        <end position="22"/>
    </location>
</feature>
<name>A0A926IRW3_9BACT</name>
<dbReference type="PROSITE" id="PS51257">
    <property type="entry name" value="PROKAR_LIPOPROTEIN"/>
    <property type="match status" value="1"/>
</dbReference>
<dbReference type="Gene3D" id="3.40.50.11970">
    <property type="match status" value="1"/>
</dbReference>
<dbReference type="PANTHER" id="PTHR37835">
    <property type="entry name" value="ALPHA-CLOSTRIPAIN"/>
    <property type="match status" value="1"/>
</dbReference>
<comment type="caution">
    <text evidence="2">The sequence shown here is derived from an EMBL/GenBank/DDBJ whole genome shotgun (WGS) entry which is preliminary data.</text>
</comment>
<accession>A0A926IRW3</accession>
<keyword evidence="3" id="KW-1185">Reference proteome</keyword>
<dbReference type="PANTHER" id="PTHR37835:SF1">
    <property type="entry name" value="ALPHA-CLOSTRIPAIN"/>
    <property type="match status" value="1"/>
</dbReference>